<dbReference type="PANTHER" id="PTHR43196">
    <property type="entry name" value="SULFATE ADENYLYLTRANSFERASE SUBUNIT 2"/>
    <property type="match status" value="1"/>
</dbReference>
<accession>A0A2U8FF77</accession>
<evidence type="ECO:0000313" key="2">
    <source>
        <dbReference type="EMBL" id="AWI34902.1"/>
    </source>
</evidence>
<dbReference type="RefSeq" id="WP_108911673.1">
    <property type="nucleotide sequence ID" value="NZ_CP021886.1"/>
</dbReference>
<dbReference type="GO" id="GO:0003824">
    <property type="term" value="F:catalytic activity"/>
    <property type="evidence" value="ECO:0007669"/>
    <property type="project" value="InterPro"/>
</dbReference>
<protein>
    <recommendedName>
        <fullName evidence="1">Phosphoadenosine phosphosulphate reductase domain-containing protein</fullName>
    </recommendedName>
</protein>
<feature type="domain" description="Phosphoadenosine phosphosulphate reductase" evidence="1">
    <location>
        <begin position="4"/>
        <end position="188"/>
    </location>
</feature>
<dbReference type="SUPFAM" id="SSF52402">
    <property type="entry name" value="Adenine nucleotide alpha hydrolases-like"/>
    <property type="match status" value="1"/>
</dbReference>
<sequence length="259" mass="30529">MIFANLSGGRDSTAMVVRYLELGGKIDYILFCDTHYEFPQMLTYIDKLESYLLKHFNKKLTRLRSEEDLLSKWAFEYPITRGEHKGKLRGLPKTLGMDYCTRELKAKPSRDFIKSKSPNAFKNTILIGYTYNEVSNGRTSSLDYGVAKYPLYQWQWNEREVENYLKDKGIANPLYQHFERTGCFCCPKQSKKSLYTLYRFYPKEWEKCKELEAKAKELGCLNTTFKPNLSCVELEAQFKRNPTMDFIETYTEDMVCFCR</sequence>
<proteinExistence type="predicted"/>
<dbReference type="PANTHER" id="PTHR43196:SF2">
    <property type="entry name" value="PHOSPHOADENOSINE PHOSPHOSULFATE REDUCTASE"/>
    <property type="match status" value="1"/>
</dbReference>
<dbReference type="Proteomes" id="UP000244890">
    <property type="component" value="Chromosome"/>
</dbReference>
<dbReference type="InterPro" id="IPR014729">
    <property type="entry name" value="Rossmann-like_a/b/a_fold"/>
</dbReference>
<organism evidence="2 3">
    <name type="scientific">Helicobacter apodemus</name>
    <dbReference type="NCBI Taxonomy" id="135569"/>
    <lineage>
        <taxon>Bacteria</taxon>
        <taxon>Pseudomonadati</taxon>
        <taxon>Campylobacterota</taxon>
        <taxon>Epsilonproteobacteria</taxon>
        <taxon>Campylobacterales</taxon>
        <taxon>Helicobacteraceae</taxon>
        <taxon>Helicobacter</taxon>
    </lineage>
</organism>
<dbReference type="EMBL" id="CP021886">
    <property type="protein sequence ID" value="AWI34902.1"/>
    <property type="molecule type" value="Genomic_DNA"/>
</dbReference>
<dbReference type="Gene3D" id="3.40.50.620">
    <property type="entry name" value="HUPs"/>
    <property type="match status" value="1"/>
</dbReference>
<dbReference type="KEGG" id="had:CDV25_09110"/>
<reference evidence="2 3" key="1">
    <citation type="submission" date="2017-06" db="EMBL/GenBank/DDBJ databases">
        <title>Complete genome of Helicobacter apodemus.</title>
        <authorList>
            <person name="Cho S."/>
        </authorList>
    </citation>
    <scope>NUCLEOTIDE SEQUENCE [LARGE SCALE GENOMIC DNA]</scope>
    <source>
        <strain evidence="3">SNUVETPUB-15-01</strain>
    </source>
</reference>
<evidence type="ECO:0000313" key="3">
    <source>
        <dbReference type="Proteomes" id="UP000244890"/>
    </source>
</evidence>
<dbReference type="InterPro" id="IPR002500">
    <property type="entry name" value="PAPS_reduct_dom"/>
</dbReference>
<dbReference type="AlphaFoldDB" id="A0A2U8FF77"/>
<dbReference type="Pfam" id="PF01507">
    <property type="entry name" value="PAPS_reduct"/>
    <property type="match status" value="1"/>
</dbReference>
<gene>
    <name evidence="2" type="ORF">CDV25_09110</name>
</gene>
<evidence type="ECO:0000259" key="1">
    <source>
        <dbReference type="Pfam" id="PF01507"/>
    </source>
</evidence>
<name>A0A2U8FF77_9HELI</name>
<dbReference type="InterPro" id="IPR050128">
    <property type="entry name" value="Sulfate_adenylyltrnsfr_sub2"/>
</dbReference>
<dbReference type="OrthoDB" id="9774475at2"/>